<sequence length="404" mass="45561">MQFMQMGNICSNWRDVHGRNKWKGLLDPLDVDLRRSLILYGELVQSVYDAFIREKKSRYAGAPRYSRRNLLGAAALTQGQDKLYRVTKFFYATSSAVQMPEAFIVKSVAREAWSRETNWMGFVAVATDEGRKRLGRRDIVVAWRGTMLPLEWVDDLDSALVPAADILGPASGKVHRGWFSMYTSKSNDPRSPCRKDSARDQVLKEVGRLVDEYKNEKISITVTGHSLGASLATLNAVDIVANSHNTTNDYSRKRCPVTALLFASPRVGDPDFRKMFHEMSDLHLLRVRNALDVVPKYPDLLRYADVGVELLIDNRQSPYLKAPGDVTTWHNLECYLHGVAGAQGSRGGFKLKIDRDVALVNKGTDALKDELLVPDSWWVVKGKGMVKGGDGRWRLEDHEEDDNF</sequence>
<comment type="function">
    <text evidence="1 6">Acylhydrolase that catalyzes the hydrolysis of phospholipids at the sn-1 position.</text>
</comment>
<evidence type="ECO:0000256" key="3">
    <source>
        <dbReference type="ARBA" id="ARBA00022801"/>
    </source>
</evidence>
<comment type="similarity">
    <text evidence="2 6">Belongs to the AB hydrolase superfamily. Lipase family.</text>
</comment>
<feature type="domain" description="Fungal lipase-type" evidence="7">
    <location>
        <begin position="140"/>
        <end position="299"/>
    </location>
</feature>
<dbReference type="Pfam" id="PF01764">
    <property type="entry name" value="Lipase_3"/>
    <property type="match status" value="1"/>
</dbReference>
<evidence type="ECO:0000259" key="7">
    <source>
        <dbReference type="Pfam" id="PF01764"/>
    </source>
</evidence>
<gene>
    <name evidence="8" type="ORF">Cni_G10197</name>
</gene>
<keyword evidence="9" id="KW-1185">Reference proteome</keyword>
<dbReference type="AlphaFoldDB" id="A0AAQ3K9G4"/>
<reference evidence="8 9" key="1">
    <citation type="submission" date="2023-10" db="EMBL/GenBank/DDBJ databases">
        <title>Chromosome-scale genome assembly provides insights into flower coloration mechanisms of Canna indica.</title>
        <authorList>
            <person name="Li C."/>
        </authorList>
    </citation>
    <scope>NUCLEOTIDE SEQUENCE [LARGE SCALE GENOMIC DNA]</scope>
    <source>
        <tissue evidence="8">Flower</tissue>
    </source>
</reference>
<dbReference type="EMBL" id="CP136892">
    <property type="protein sequence ID" value="WOL01481.1"/>
    <property type="molecule type" value="Genomic_DNA"/>
</dbReference>
<dbReference type="SUPFAM" id="SSF53474">
    <property type="entry name" value="alpha/beta-Hydrolases"/>
    <property type="match status" value="1"/>
</dbReference>
<evidence type="ECO:0000256" key="6">
    <source>
        <dbReference type="RuleBase" id="RU367093"/>
    </source>
</evidence>
<name>A0AAQ3K9G4_9LILI</name>
<dbReference type="FunFam" id="3.40.50.1820:FF:000065">
    <property type="entry name" value="Phospholipase A1-II 3"/>
    <property type="match status" value="1"/>
</dbReference>
<evidence type="ECO:0000256" key="4">
    <source>
        <dbReference type="ARBA" id="ARBA00022963"/>
    </source>
</evidence>
<dbReference type="CDD" id="cd00519">
    <property type="entry name" value="Lipase_3"/>
    <property type="match status" value="1"/>
</dbReference>
<keyword evidence="5 6" id="KW-0443">Lipid metabolism</keyword>
<dbReference type="EC" id="3.1.1.-" evidence="6"/>
<dbReference type="Gene3D" id="3.40.50.1820">
    <property type="entry name" value="alpha/beta hydrolase"/>
    <property type="match status" value="1"/>
</dbReference>
<proteinExistence type="inferred from homology"/>
<evidence type="ECO:0000313" key="9">
    <source>
        <dbReference type="Proteomes" id="UP001327560"/>
    </source>
</evidence>
<evidence type="ECO:0000256" key="1">
    <source>
        <dbReference type="ARBA" id="ARBA00003523"/>
    </source>
</evidence>
<dbReference type="InterPro" id="IPR002921">
    <property type="entry name" value="Fungal_lipase-type"/>
</dbReference>
<dbReference type="InterPro" id="IPR029058">
    <property type="entry name" value="AB_hydrolase_fold"/>
</dbReference>
<evidence type="ECO:0000256" key="5">
    <source>
        <dbReference type="ARBA" id="ARBA00023098"/>
    </source>
</evidence>
<keyword evidence="4 6" id="KW-0442">Lipid degradation</keyword>
<dbReference type="GO" id="GO:0005737">
    <property type="term" value="C:cytoplasm"/>
    <property type="evidence" value="ECO:0007669"/>
    <property type="project" value="UniProtKB-ARBA"/>
</dbReference>
<evidence type="ECO:0000256" key="2">
    <source>
        <dbReference type="ARBA" id="ARBA00010701"/>
    </source>
</evidence>
<dbReference type="Proteomes" id="UP001327560">
    <property type="component" value="Chromosome 3"/>
</dbReference>
<dbReference type="PANTHER" id="PTHR31828:SF1">
    <property type="entry name" value="PHOSPHOLIPASE A1-IIGAMMA"/>
    <property type="match status" value="1"/>
</dbReference>
<evidence type="ECO:0000313" key="8">
    <source>
        <dbReference type="EMBL" id="WOL01481.1"/>
    </source>
</evidence>
<dbReference type="GO" id="GO:0008970">
    <property type="term" value="F:phospholipase A1 activity"/>
    <property type="evidence" value="ECO:0007669"/>
    <property type="project" value="UniProtKB-UniRule"/>
</dbReference>
<dbReference type="InterPro" id="IPR033556">
    <property type="entry name" value="PLA"/>
</dbReference>
<keyword evidence="3 6" id="KW-0378">Hydrolase</keyword>
<dbReference type="GO" id="GO:0016042">
    <property type="term" value="P:lipid catabolic process"/>
    <property type="evidence" value="ECO:0007669"/>
    <property type="project" value="UniProtKB-UniRule"/>
</dbReference>
<dbReference type="PANTHER" id="PTHR31828">
    <property type="entry name" value="PHOSPHOLIPASE A1-IIGAMMA"/>
    <property type="match status" value="1"/>
</dbReference>
<accession>A0AAQ3K9G4</accession>
<protein>
    <recommendedName>
        <fullName evidence="6">Phospholipase A1</fullName>
        <ecNumber evidence="6">3.1.1.-</ecNumber>
    </recommendedName>
</protein>
<organism evidence="8 9">
    <name type="scientific">Canna indica</name>
    <name type="common">Indian-shot</name>
    <dbReference type="NCBI Taxonomy" id="4628"/>
    <lineage>
        <taxon>Eukaryota</taxon>
        <taxon>Viridiplantae</taxon>
        <taxon>Streptophyta</taxon>
        <taxon>Embryophyta</taxon>
        <taxon>Tracheophyta</taxon>
        <taxon>Spermatophyta</taxon>
        <taxon>Magnoliopsida</taxon>
        <taxon>Liliopsida</taxon>
        <taxon>Zingiberales</taxon>
        <taxon>Cannaceae</taxon>
        <taxon>Canna</taxon>
    </lineage>
</organism>